<reference evidence="12" key="1">
    <citation type="submission" date="2022-09" db="EMBL/GenBank/DDBJ databases">
        <authorList>
            <person name="Orihara K."/>
        </authorList>
    </citation>
    <scope>NUCLEOTIDE SEQUENCE</scope>
    <source>
        <strain evidence="13">YIT 13057</strain>
        <strain evidence="12">YIT 13062</strain>
    </source>
</reference>
<organism evidence="12 14">
    <name type="scientific">Bifidobacterium catenulatum subsp. kashiwanohense</name>
    <dbReference type="NCBI Taxonomy" id="630129"/>
    <lineage>
        <taxon>Bacteria</taxon>
        <taxon>Bacillati</taxon>
        <taxon>Actinomycetota</taxon>
        <taxon>Actinomycetes</taxon>
        <taxon>Bifidobacteriales</taxon>
        <taxon>Bifidobacteriaceae</taxon>
        <taxon>Bifidobacterium</taxon>
    </lineage>
</organism>
<dbReference type="Gene3D" id="1.10.1200.120">
    <property type="entry name" value="Large-conductance mechanosensitive channel, MscL, domain 1"/>
    <property type="match status" value="1"/>
</dbReference>
<dbReference type="EMBL" id="JAOPMD010000001">
    <property type="protein sequence ID" value="MDH7898658.1"/>
    <property type="molecule type" value="Genomic_DNA"/>
</dbReference>
<keyword evidence="3 10" id="KW-0813">Transport</keyword>
<name>A0AA43P645_9BIFI</name>
<comment type="subcellular location">
    <subcellularLocation>
        <location evidence="1 10">Cell membrane</location>
        <topology evidence="1 10">Multi-pass membrane protein</topology>
    </subcellularLocation>
</comment>
<dbReference type="InterPro" id="IPR019823">
    <property type="entry name" value="Mechanosensitive_channel_CS"/>
</dbReference>
<evidence type="ECO:0000313" key="12">
    <source>
        <dbReference type="EMBL" id="MDH7889257.1"/>
    </source>
</evidence>
<evidence type="ECO:0000256" key="6">
    <source>
        <dbReference type="ARBA" id="ARBA00022989"/>
    </source>
</evidence>
<dbReference type="PANTHER" id="PTHR30266:SF2">
    <property type="entry name" value="LARGE-CONDUCTANCE MECHANOSENSITIVE CHANNEL"/>
    <property type="match status" value="1"/>
</dbReference>
<feature type="transmembrane region" description="Helical" evidence="10">
    <location>
        <begin position="21"/>
        <end position="47"/>
    </location>
</feature>
<dbReference type="InterPro" id="IPR036019">
    <property type="entry name" value="MscL_channel"/>
</dbReference>
<keyword evidence="8 10" id="KW-0472">Membrane</keyword>
<dbReference type="HAMAP" id="MF_00115">
    <property type="entry name" value="MscL"/>
    <property type="match status" value="1"/>
</dbReference>
<dbReference type="SUPFAM" id="SSF81330">
    <property type="entry name" value="Gated mechanosensitive channel"/>
    <property type="match status" value="1"/>
</dbReference>
<accession>A0AA43P645</accession>
<evidence type="ECO:0000256" key="7">
    <source>
        <dbReference type="ARBA" id="ARBA00023065"/>
    </source>
</evidence>
<evidence type="ECO:0000256" key="2">
    <source>
        <dbReference type="ARBA" id="ARBA00007254"/>
    </source>
</evidence>
<dbReference type="InterPro" id="IPR001185">
    <property type="entry name" value="MS_channel"/>
</dbReference>
<evidence type="ECO:0000313" key="13">
    <source>
        <dbReference type="EMBL" id="MDH7898658.1"/>
    </source>
</evidence>
<comment type="caution">
    <text evidence="12">The sequence shown here is derived from an EMBL/GenBank/DDBJ whole genome shotgun (WGS) entry which is preliminary data.</text>
</comment>
<dbReference type="GO" id="GO:0005886">
    <property type="term" value="C:plasma membrane"/>
    <property type="evidence" value="ECO:0007669"/>
    <property type="project" value="UniProtKB-SubCell"/>
</dbReference>
<evidence type="ECO:0000256" key="1">
    <source>
        <dbReference type="ARBA" id="ARBA00004651"/>
    </source>
</evidence>
<dbReference type="GO" id="GO:0008381">
    <property type="term" value="F:mechanosensitive monoatomic ion channel activity"/>
    <property type="evidence" value="ECO:0007669"/>
    <property type="project" value="UniProtKB-UniRule"/>
</dbReference>
<keyword evidence="4 10" id="KW-1003">Cell membrane</keyword>
<dbReference type="Pfam" id="PF01741">
    <property type="entry name" value="MscL"/>
    <property type="match status" value="1"/>
</dbReference>
<dbReference type="NCBIfam" id="TIGR00220">
    <property type="entry name" value="mscL"/>
    <property type="match status" value="1"/>
</dbReference>
<keyword evidence="6 10" id="KW-1133">Transmembrane helix</keyword>
<evidence type="ECO:0000256" key="8">
    <source>
        <dbReference type="ARBA" id="ARBA00023136"/>
    </source>
</evidence>
<dbReference type="EMBL" id="JAOPMH010000003">
    <property type="protein sequence ID" value="MDH7889257.1"/>
    <property type="molecule type" value="Genomic_DNA"/>
</dbReference>
<keyword evidence="7 10" id="KW-0406">Ion transport</keyword>
<evidence type="ECO:0000313" key="14">
    <source>
        <dbReference type="Proteomes" id="UP001161916"/>
    </source>
</evidence>
<evidence type="ECO:0000256" key="4">
    <source>
        <dbReference type="ARBA" id="ARBA00022475"/>
    </source>
</evidence>
<keyword evidence="11" id="KW-0175">Coiled coil</keyword>
<dbReference type="PANTHER" id="PTHR30266">
    <property type="entry name" value="MECHANOSENSITIVE CHANNEL MSCL"/>
    <property type="match status" value="1"/>
</dbReference>
<reference evidence="12" key="2">
    <citation type="journal article" date="2023" name="Gut Microbes">
        <title>Characterization of Bifidobacterium kashiwanohense that utilizes both milk- and plant-derived oligosaccharides.</title>
        <authorList>
            <person name="Orihara K."/>
            <person name="Yahagi K."/>
            <person name="Saito Y."/>
            <person name="Watanabe Y."/>
            <person name="Sasai T."/>
            <person name="Hara T."/>
            <person name="Tsukuda N."/>
            <person name="Oki K."/>
            <person name="Fujimoto J."/>
            <person name="Matsuki T."/>
        </authorList>
    </citation>
    <scope>NUCLEOTIDE SEQUENCE</scope>
    <source>
        <strain evidence="13">YIT 13057</strain>
        <strain evidence="12">YIT 13062</strain>
    </source>
</reference>
<gene>
    <name evidence="10 12" type="primary">mscL</name>
    <name evidence="13" type="ORF">OB936_00185</name>
    <name evidence="12" type="ORF">OB951_01285</name>
</gene>
<dbReference type="RefSeq" id="WP_154303326.1">
    <property type="nucleotide sequence ID" value="NZ_CP026729.1"/>
</dbReference>
<evidence type="ECO:0000256" key="3">
    <source>
        <dbReference type="ARBA" id="ARBA00022448"/>
    </source>
</evidence>
<proteinExistence type="inferred from homology"/>
<sequence>MIEGFKKFIARGNMIDMAVGVVMGGAVTTVVNSIVNNVINPFIAMIFGKPNMAGLLAITFNNATVSFGAVLGAILNFLIIAAAVYFCILLPINKFRDMTEALLAKTKLAEERSKAEEEVTEETEISTEEQTILLLQQIRDELVKQNATGCTERAE</sequence>
<evidence type="ECO:0000256" key="5">
    <source>
        <dbReference type="ARBA" id="ARBA00022692"/>
    </source>
</evidence>
<feature type="transmembrane region" description="Helical" evidence="10">
    <location>
        <begin position="67"/>
        <end position="90"/>
    </location>
</feature>
<comment type="similarity">
    <text evidence="2 10">Belongs to the MscL family.</text>
</comment>
<dbReference type="InterPro" id="IPR037673">
    <property type="entry name" value="MSC/AndL"/>
</dbReference>
<dbReference type="Proteomes" id="UP001161916">
    <property type="component" value="Unassembled WGS sequence"/>
</dbReference>
<dbReference type="Proteomes" id="UP001157379">
    <property type="component" value="Unassembled WGS sequence"/>
</dbReference>
<dbReference type="AlphaFoldDB" id="A0AA43P645"/>
<dbReference type="PROSITE" id="PS01327">
    <property type="entry name" value="MSCL"/>
    <property type="match status" value="1"/>
</dbReference>
<evidence type="ECO:0000256" key="9">
    <source>
        <dbReference type="ARBA" id="ARBA00023303"/>
    </source>
</evidence>
<evidence type="ECO:0000256" key="11">
    <source>
        <dbReference type="SAM" id="Coils"/>
    </source>
</evidence>
<comment type="function">
    <text evidence="10">Channel that opens in response to stretch forces in the membrane lipid bilayer. May participate in the regulation of osmotic pressure changes within the cell.</text>
</comment>
<evidence type="ECO:0000256" key="10">
    <source>
        <dbReference type="HAMAP-Rule" id="MF_00115"/>
    </source>
</evidence>
<keyword evidence="9 10" id="KW-0407">Ion channel</keyword>
<keyword evidence="5 10" id="KW-0812">Transmembrane</keyword>
<dbReference type="PRINTS" id="PR01264">
    <property type="entry name" value="MECHCHANNEL"/>
</dbReference>
<comment type="subunit">
    <text evidence="10">Homopentamer.</text>
</comment>
<protein>
    <recommendedName>
        <fullName evidence="10">Large-conductance mechanosensitive channel</fullName>
    </recommendedName>
</protein>
<feature type="coiled-coil region" evidence="11">
    <location>
        <begin position="98"/>
        <end position="125"/>
    </location>
</feature>